<feature type="compositionally biased region" description="Basic and acidic residues" evidence="4">
    <location>
        <begin position="1"/>
        <end position="12"/>
    </location>
</feature>
<dbReference type="InterPro" id="IPR027417">
    <property type="entry name" value="P-loop_NTPase"/>
</dbReference>
<dbReference type="Pfam" id="PF00005">
    <property type="entry name" value="ABC_tran"/>
    <property type="match status" value="1"/>
</dbReference>
<dbReference type="EMBL" id="RDSR01000006">
    <property type="protein sequence ID" value="RNE63968.1"/>
    <property type="molecule type" value="Genomic_DNA"/>
</dbReference>
<evidence type="ECO:0000259" key="5">
    <source>
        <dbReference type="PROSITE" id="PS50893"/>
    </source>
</evidence>
<dbReference type="GO" id="GO:1903805">
    <property type="term" value="P:L-valine import across plasma membrane"/>
    <property type="evidence" value="ECO:0007669"/>
    <property type="project" value="TreeGrafter"/>
</dbReference>
<organism evidence="6 7">
    <name type="scientific">Cryobacterium tepidiphilum</name>
    <dbReference type="NCBI Taxonomy" id="2486026"/>
    <lineage>
        <taxon>Bacteria</taxon>
        <taxon>Bacillati</taxon>
        <taxon>Actinomycetota</taxon>
        <taxon>Actinomycetes</taxon>
        <taxon>Micrococcales</taxon>
        <taxon>Microbacteriaceae</taxon>
        <taxon>Cryobacterium</taxon>
    </lineage>
</organism>
<dbReference type="PANTHER" id="PTHR45772:SF7">
    <property type="entry name" value="AMINO ACID ABC TRANSPORTER ATP-BINDING PROTEIN"/>
    <property type="match status" value="1"/>
</dbReference>
<name>A0A3M8LHK8_9MICO</name>
<keyword evidence="2" id="KW-0547">Nucleotide-binding</keyword>
<dbReference type="GO" id="GO:0015192">
    <property type="term" value="F:L-phenylalanine transmembrane transporter activity"/>
    <property type="evidence" value="ECO:0007669"/>
    <property type="project" value="TreeGrafter"/>
</dbReference>
<dbReference type="Proteomes" id="UP000279859">
    <property type="component" value="Unassembled WGS sequence"/>
</dbReference>
<dbReference type="GO" id="GO:0015808">
    <property type="term" value="P:L-alanine transport"/>
    <property type="evidence" value="ECO:0007669"/>
    <property type="project" value="TreeGrafter"/>
</dbReference>
<keyword evidence="1" id="KW-0813">Transport</keyword>
<gene>
    <name evidence="6" type="ORF">EEJ31_05220</name>
</gene>
<accession>A0A3M8LHK8</accession>
<dbReference type="GO" id="GO:0015188">
    <property type="term" value="F:L-isoleucine transmembrane transporter activity"/>
    <property type="evidence" value="ECO:0007669"/>
    <property type="project" value="TreeGrafter"/>
</dbReference>
<evidence type="ECO:0000313" key="7">
    <source>
        <dbReference type="Proteomes" id="UP000279859"/>
    </source>
</evidence>
<protein>
    <submittedName>
        <fullName evidence="6">ABC transporter ATP-binding protein</fullName>
    </submittedName>
</protein>
<evidence type="ECO:0000256" key="4">
    <source>
        <dbReference type="SAM" id="MobiDB-lite"/>
    </source>
</evidence>
<sequence>MGPGPRRPDPHSVRGVRVGPAHRQPRGPRPAGVRRAADPARAVPAARHRRTVLDCVAEGDREETVSAILRVQDLSQRFGGLHALKDVSFDIIDGEILGIIGPNGAGKSTLFNAIVGVVPPISGHVWFKDEDLVGVPPHEVMAKGVAKTSQSVQVFDEMSVLDNVAVAALLKNDSIKSAREAARGELEFWGLQSFADVIAQDLTLAQRSTLELARAMMLHPAVLLVDEVMAGLNEVEVDQMLDRMMQANRERGVTLIVIEHNMRALMRISHRILALDYGAVIALGEPAEVSKNQRVVDAYLGVE</sequence>
<feature type="region of interest" description="Disordered" evidence="4">
    <location>
        <begin position="1"/>
        <end position="44"/>
    </location>
</feature>
<dbReference type="GO" id="GO:1903806">
    <property type="term" value="P:L-isoleucine import across plasma membrane"/>
    <property type="evidence" value="ECO:0007669"/>
    <property type="project" value="TreeGrafter"/>
</dbReference>
<dbReference type="SMART" id="SM00382">
    <property type="entry name" value="AAA"/>
    <property type="match status" value="1"/>
</dbReference>
<dbReference type="GO" id="GO:0042941">
    <property type="term" value="P:D-alanine transmembrane transport"/>
    <property type="evidence" value="ECO:0007669"/>
    <property type="project" value="TreeGrafter"/>
</dbReference>
<reference evidence="6 7" key="1">
    <citation type="submission" date="2018-11" db="EMBL/GenBank/DDBJ databases">
        <title>Cryobacterium sp. nov., isolated from rhizosphere soil of lettuce.</title>
        <authorList>
            <person name="Wang Y."/>
        </authorList>
    </citation>
    <scope>NUCLEOTIDE SEQUENCE [LARGE SCALE GENOMIC DNA]</scope>
    <source>
        <strain evidence="6 7">NEAU-85</strain>
    </source>
</reference>
<evidence type="ECO:0000256" key="3">
    <source>
        <dbReference type="ARBA" id="ARBA00022840"/>
    </source>
</evidence>
<dbReference type="InterPro" id="IPR032823">
    <property type="entry name" value="BCA_ABC_TP_C"/>
</dbReference>
<evidence type="ECO:0000256" key="1">
    <source>
        <dbReference type="ARBA" id="ARBA00022448"/>
    </source>
</evidence>
<dbReference type="GO" id="GO:0005524">
    <property type="term" value="F:ATP binding"/>
    <property type="evidence" value="ECO:0007669"/>
    <property type="project" value="UniProtKB-KW"/>
</dbReference>
<dbReference type="PANTHER" id="PTHR45772">
    <property type="entry name" value="CONSERVED COMPONENT OF ABC TRANSPORTER FOR NATURAL AMINO ACIDS-RELATED"/>
    <property type="match status" value="1"/>
</dbReference>
<dbReference type="InterPro" id="IPR051120">
    <property type="entry name" value="ABC_AA/LPS_Transport"/>
</dbReference>
<keyword evidence="7" id="KW-1185">Reference proteome</keyword>
<dbReference type="AlphaFoldDB" id="A0A3M8LHK8"/>
<feature type="domain" description="ABC transporter" evidence="5">
    <location>
        <begin position="69"/>
        <end position="302"/>
    </location>
</feature>
<dbReference type="Gene3D" id="3.40.50.300">
    <property type="entry name" value="P-loop containing nucleotide triphosphate hydrolases"/>
    <property type="match status" value="1"/>
</dbReference>
<dbReference type="PROSITE" id="PS50893">
    <property type="entry name" value="ABC_TRANSPORTER_2"/>
    <property type="match status" value="1"/>
</dbReference>
<dbReference type="GO" id="GO:0005304">
    <property type="term" value="F:L-valine transmembrane transporter activity"/>
    <property type="evidence" value="ECO:0007669"/>
    <property type="project" value="TreeGrafter"/>
</dbReference>
<evidence type="ECO:0000256" key="2">
    <source>
        <dbReference type="ARBA" id="ARBA00022741"/>
    </source>
</evidence>
<dbReference type="InterPro" id="IPR003593">
    <property type="entry name" value="AAA+_ATPase"/>
</dbReference>
<keyword evidence="3 6" id="KW-0067">ATP-binding</keyword>
<comment type="caution">
    <text evidence="6">The sequence shown here is derived from an EMBL/GenBank/DDBJ whole genome shotgun (WGS) entry which is preliminary data.</text>
</comment>
<dbReference type="GO" id="GO:0005886">
    <property type="term" value="C:plasma membrane"/>
    <property type="evidence" value="ECO:0007669"/>
    <property type="project" value="TreeGrafter"/>
</dbReference>
<evidence type="ECO:0000313" key="6">
    <source>
        <dbReference type="EMBL" id="RNE63968.1"/>
    </source>
</evidence>
<dbReference type="Pfam" id="PF12399">
    <property type="entry name" value="BCA_ABC_TP_C"/>
    <property type="match status" value="1"/>
</dbReference>
<proteinExistence type="predicted"/>
<dbReference type="InterPro" id="IPR003439">
    <property type="entry name" value="ABC_transporter-like_ATP-bd"/>
</dbReference>
<dbReference type="SUPFAM" id="SSF52540">
    <property type="entry name" value="P-loop containing nucleoside triphosphate hydrolases"/>
    <property type="match status" value="1"/>
</dbReference>
<feature type="compositionally biased region" description="Low complexity" evidence="4">
    <location>
        <begin position="29"/>
        <end position="44"/>
    </location>
</feature>
<dbReference type="CDD" id="cd03219">
    <property type="entry name" value="ABC_Mj1267_LivG_branched"/>
    <property type="match status" value="1"/>
</dbReference>
<dbReference type="GO" id="GO:0016887">
    <property type="term" value="F:ATP hydrolysis activity"/>
    <property type="evidence" value="ECO:0007669"/>
    <property type="project" value="InterPro"/>
</dbReference>